<organism evidence="7 8">
    <name type="scientific">Nocardia pulmonis</name>
    <dbReference type="NCBI Taxonomy" id="2951408"/>
    <lineage>
        <taxon>Bacteria</taxon>
        <taxon>Bacillati</taxon>
        <taxon>Actinomycetota</taxon>
        <taxon>Actinomycetes</taxon>
        <taxon>Mycobacteriales</taxon>
        <taxon>Nocardiaceae</taxon>
        <taxon>Nocardia</taxon>
    </lineage>
</organism>
<evidence type="ECO:0000313" key="8">
    <source>
        <dbReference type="Proteomes" id="UP001139157"/>
    </source>
</evidence>
<dbReference type="Pfam" id="PF01083">
    <property type="entry name" value="Cutinase"/>
    <property type="match status" value="1"/>
</dbReference>
<feature type="compositionally biased region" description="Low complexity" evidence="5">
    <location>
        <begin position="487"/>
        <end position="505"/>
    </location>
</feature>
<keyword evidence="2" id="KW-0719">Serine esterase</keyword>
<dbReference type="PANTHER" id="PTHR33630:SF9">
    <property type="entry name" value="CUTINASE 4"/>
    <property type="match status" value="1"/>
</dbReference>
<dbReference type="EMBL" id="JAMRXG010000013">
    <property type="protein sequence ID" value="MCM6777109.1"/>
    <property type="molecule type" value="Genomic_DNA"/>
</dbReference>
<evidence type="ECO:0000256" key="6">
    <source>
        <dbReference type="SAM" id="Phobius"/>
    </source>
</evidence>
<dbReference type="GO" id="GO:0052689">
    <property type="term" value="F:carboxylic ester hydrolase activity"/>
    <property type="evidence" value="ECO:0007669"/>
    <property type="project" value="UniProtKB-KW"/>
</dbReference>
<proteinExistence type="inferred from homology"/>
<dbReference type="Proteomes" id="UP001139157">
    <property type="component" value="Unassembled WGS sequence"/>
</dbReference>
<keyword evidence="8" id="KW-1185">Reference proteome</keyword>
<gene>
    <name evidence="7" type="ORF">NDR86_26835</name>
</gene>
<dbReference type="SUPFAM" id="SSF53474">
    <property type="entry name" value="alpha/beta-Hydrolases"/>
    <property type="match status" value="1"/>
</dbReference>
<evidence type="ECO:0000256" key="3">
    <source>
        <dbReference type="ARBA" id="ARBA00022801"/>
    </source>
</evidence>
<dbReference type="AlphaFoldDB" id="A0A9X2EB50"/>
<keyword evidence="4" id="KW-1015">Disulfide bond</keyword>
<accession>A0A9X2EB50</accession>
<reference evidence="7" key="1">
    <citation type="submission" date="2022-06" db="EMBL/GenBank/DDBJ databases">
        <title>Novel species in genus nocardia.</title>
        <authorList>
            <person name="Li F."/>
        </authorList>
    </citation>
    <scope>NUCLEOTIDE SEQUENCE</scope>
    <source>
        <strain evidence="7">CDC141</strain>
    </source>
</reference>
<feature type="region of interest" description="Disordered" evidence="5">
    <location>
        <begin position="562"/>
        <end position="583"/>
    </location>
</feature>
<feature type="region of interest" description="Disordered" evidence="5">
    <location>
        <begin position="463"/>
        <end position="505"/>
    </location>
</feature>
<dbReference type="RefSeq" id="WP_251915875.1">
    <property type="nucleotide sequence ID" value="NZ_JAMRXG010000013.1"/>
</dbReference>
<evidence type="ECO:0000256" key="5">
    <source>
        <dbReference type="SAM" id="MobiDB-lite"/>
    </source>
</evidence>
<keyword evidence="3" id="KW-0378">Hydrolase</keyword>
<keyword evidence="6" id="KW-1133">Transmembrane helix</keyword>
<evidence type="ECO:0000313" key="7">
    <source>
        <dbReference type="EMBL" id="MCM6777109.1"/>
    </source>
</evidence>
<evidence type="ECO:0000256" key="2">
    <source>
        <dbReference type="ARBA" id="ARBA00022487"/>
    </source>
</evidence>
<comment type="caution">
    <text evidence="7">The sequence shown here is derived from an EMBL/GenBank/DDBJ whole genome shotgun (WGS) entry which is preliminary data.</text>
</comment>
<evidence type="ECO:0000256" key="1">
    <source>
        <dbReference type="ARBA" id="ARBA00007534"/>
    </source>
</evidence>
<keyword evidence="6" id="KW-0812">Transmembrane</keyword>
<dbReference type="PANTHER" id="PTHR33630">
    <property type="entry name" value="CUTINASE RV1984C-RELATED-RELATED"/>
    <property type="match status" value="1"/>
</dbReference>
<feature type="transmembrane region" description="Helical" evidence="6">
    <location>
        <begin position="527"/>
        <end position="548"/>
    </location>
</feature>
<evidence type="ECO:0000256" key="4">
    <source>
        <dbReference type="ARBA" id="ARBA00023157"/>
    </source>
</evidence>
<dbReference type="SMART" id="SM01110">
    <property type="entry name" value="Cutinase"/>
    <property type="match status" value="1"/>
</dbReference>
<sequence>MSGIRRGAAAALVVPTIGMAAGVSRAEPEAIAVPAQGCPGLYVLAVQGTGQSAPDAPVSLDSGMLAAVLEPVLSTARGLVARAYVPYEAAFGGAVPGGLVPYSVSVTGGLDHLRQMAAAVARQCPGSELALVGYSQGAHVVSMFAQEVGQGRAEIPADRVAAVALIADPTRRPGAPLFPGDPGRRVPAPAPGTAGAEVARLQPFPQPRLAGGGIGPDQDIAADFGALSGRVASLCMPGDLACDAPADLPMLRTIVNIAGQADLDPADPMAAFHSILRALQDAAVKTAVEVADRDLAGQSLGTLSLSSGKTLSQRLAEMSDPRTQPADPQARRTLLKLGTSALNTVLALTGTMLTQDEVAYIAAAADPLDGLHRLADIFVAAVRRPVPKGPAFHLFTQLFDAVAQLLDDTLAALDPEIWARYLDTGRQHGAYVFASAGERSAVQFVSEWFAALARDLSGPRLPAAATDGAPAAKPPMAQPLSTPAPRAAEGTGSAAPPAAGSATATLPGHRDIAWWRSITTDREQDRYFRWLLLFIATAVATHLLAWVWTPRQRFLIGEATRRRRGGTGGRRSNRPGAARYWRR</sequence>
<comment type="similarity">
    <text evidence="1">Belongs to the cutinase family.</text>
</comment>
<name>A0A9X2EB50_9NOCA</name>
<protein>
    <submittedName>
        <fullName evidence="7">Cutinase family protein</fullName>
    </submittedName>
</protein>
<dbReference type="InterPro" id="IPR029058">
    <property type="entry name" value="AB_hydrolase_fold"/>
</dbReference>
<dbReference type="InterPro" id="IPR000675">
    <property type="entry name" value="Cutinase/axe"/>
</dbReference>
<dbReference type="Gene3D" id="3.40.50.1820">
    <property type="entry name" value="alpha/beta hydrolase"/>
    <property type="match status" value="1"/>
</dbReference>
<keyword evidence="6" id="KW-0472">Membrane</keyword>